<feature type="region of interest" description="Disordered" evidence="8">
    <location>
        <begin position="115"/>
        <end position="142"/>
    </location>
</feature>
<dbReference type="SUPFAM" id="SSF57850">
    <property type="entry name" value="RING/U-box"/>
    <property type="match status" value="1"/>
</dbReference>
<comment type="pathway">
    <text evidence="3">Protein modification; protein ubiquitination.</text>
</comment>
<keyword evidence="10" id="KW-1185">Reference proteome</keyword>
<accession>A0A444U0M3</accession>
<evidence type="ECO:0000256" key="6">
    <source>
        <dbReference type="ARBA" id="ARBA00022786"/>
    </source>
</evidence>
<protein>
    <recommendedName>
        <fullName evidence="4">RING-type E3 ubiquitin transferase</fullName>
        <ecNumber evidence="4">2.3.2.27</ecNumber>
    </recommendedName>
</protein>
<evidence type="ECO:0000256" key="7">
    <source>
        <dbReference type="ARBA" id="ARBA00023136"/>
    </source>
</evidence>
<comment type="caution">
    <text evidence="9">The sequence shown here is derived from an EMBL/GenBank/DDBJ whole genome shotgun (WGS) entry which is preliminary data.</text>
</comment>
<evidence type="ECO:0000256" key="4">
    <source>
        <dbReference type="ARBA" id="ARBA00012483"/>
    </source>
</evidence>
<comment type="catalytic activity">
    <reaction evidence="1">
        <text>S-ubiquitinyl-[E2 ubiquitin-conjugating enzyme]-L-cysteine + [acceptor protein]-L-lysine = [E2 ubiquitin-conjugating enzyme]-L-cysteine + N(6)-ubiquitinyl-[acceptor protein]-L-lysine.</text>
        <dbReference type="EC" id="2.3.2.27"/>
    </reaction>
</comment>
<dbReference type="InterPro" id="IPR013083">
    <property type="entry name" value="Znf_RING/FYVE/PHD"/>
</dbReference>
<keyword evidence="7" id="KW-0472">Membrane</keyword>
<dbReference type="Gene3D" id="3.30.40.10">
    <property type="entry name" value="Zinc/RING finger domain, C3HC4 (zinc finger)"/>
    <property type="match status" value="1"/>
</dbReference>
<evidence type="ECO:0000313" key="10">
    <source>
        <dbReference type="Proteomes" id="UP000289886"/>
    </source>
</evidence>
<dbReference type="EC" id="2.3.2.27" evidence="4"/>
<evidence type="ECO:0000256" key="5">
    <source>
        <dbReference type="ARBA" id="ARBA00022679"/>
    </source>
</evidence>
<evidence type="ECO:0000256" key="3">
    <source>
        <dbReference type="ARBA" id="ARBA00004906"/>
    </source>
</evidence>
<comment type="subcellular location">
    <subcellularLocation>
        <location evidence="2">Membrane</location>
    </subcellularLocation>
</comment>
<evidence type="ECO:0000256" key="1">
    <source>
        <dbReference type="ARBA" id="ARBA00000900"/>
    </source>
</evidence>
<dbReference type="GO" id="GO:0016020">
    <property type="term" value="C:membrane"/>
    <property type="evidence" value="ECO:0007669"/>
    <property type="project" value="UniProtKB-SubCell"/>
</dbReference>
<keyword evidence="5" id="KW-0808">Transferase</keyword>
<keyword evidence="6" id="KW-0833">Ubl conjugation pathway</keyword>
<dbReference type="GO" id="GO:0005737">
    <property type="term" value="C:cytoplasm"/>
    <property type="evidence" value="ECO:0007669"/>
    <property type="project" value="TreeGrafter"/>
</dbReference>
<sequence length="205" mass="22629">MGVKASRIQTAGVDFQRNELKEDSYRVQNRNSLADFLSRLNNSVQDDGNEPYPNRGRFKQEQTRSSNYAISAATGTASEPGNHQRCSAINNNISVHVSHSDRTGTDKAHRTHLRLPASGVPGNRSASPRKNHGRHGNSNTVDSLGRDAGECSICLEDLKQGDMIARLPCLCVYHKSPNFLPRFGLPSCIDSWCNIKPSCPEHPFD</sequence>
<dbReference type="InterPro" id="IPR051878">
    <property type="entry name" value="ZNRF_ubiq-protein_ligase"/>
</dbReference>
<dbReference type="CDD" id="cd16489">
    <property type="entry name" value="mRING-CH-C4HC2H_ZNRF"/>
    <property type="match status" value="1"/>
</dbReference>
<dbReference type="GO" id="GO:0070936">
    <property type="term" value="P:protein K48-linked ubiquitination"/>
    <property type="evidence" value="ECO:0007669"/>
    <property type="project" value="TreeGrafter"/>
</dbReference>
<dbReference type="PANTHER" id="PTHR46661">
    <property type="entry name" value="E3 UBIQUITIN-PROTEIN LIGASE ZNRF1-LIKE PROTEIN"/>
    <property type="match status" value="1"/>
</dbReference>
<dbReference type="GO" id="GO:0043161">
    <property type="term" value="P:proteasome-mediated ubiquitin-dependent protein catabolic process"/>
    <property type="evidence" value="ECO:0007669"/>
    <property type="project" value="TreeGrafter"/>
</dbReference>
<dbReference type="AlphaFoldDB" id="A0A444U0M3"/>
<name>A0A444U0M3_ACIRT</name>
<dbReference type="GO" id="GO:0061630">
    <property type="term" value="F:ubiquitin protein ligase activity"/>
    <property type="evidence" value="ECO:0007669"/>
    <property type="project" value="UniProtKB-EC"/>
</dbReference>
<evidence type="ECO:0000313" key="9">
    <source>
        <dbReference type="EMBL" id="RXM28718.1"/>
    </source>
</evidence>
<evidence type="ECO:0000256" key="2">
    <source>
        <dbReference type="ARBA" id="ARBA00004370"/>
    </source>
</evidence>
<reference evidence="9 10" key="1">
    <citation type="submission" date="2019-01" db="EMBL/GenBank/DDBJ databases">
        <title>Draft Genome and Complete Hox-Cluster Characterization of the Sterlet Sturgeon (Acipenser ruthenus).</title>
        <authorList>
            <person name="Wei Q."/>
        </authorList>
    </citation>
    <scope>NUCLEOTIDE SEQUENCE [LARGE SCALE GENOMIC DNA]</scope>
    <source>
        <strain evidence="9">WHYD16114868_AA</strain>
        <tissue evidence="9">Blood</tissue>
    </source>
</reference>
<feature type="region of interest" description="Disordered" evidence="8">
    <location>
        <begin position="41"/>
        <end position="65"/>
    </location>
</feature>
<evidence type="ECO:0000256" key="8">
    <source>
        <dbReference type="SAM" id="MobiDB-lite"/>
    </source>
</evidence>
<dbReference type="EMBL" id="SCEB01215590">
    <property type="protein sequence ID" value="RXM28718.1"/>
    <property type="molecule type" value="Genomic_DNA"/>
</dbReference>
<gene>
    <name evidence="9" type="ORF">EOD39_9478</name>
</gene>
<dbReference type="PANTHER" id="PTHR46661:SF1">
    <property type="entry name" value="E3 UBIQUITIN-PROTEIN LIGASE ZNRF1"/>
    <property type="match status" value="1"/>
</dbReference>
<dbReference type="Proteomes" id="UP000289886">
    <property type="component" value="Unassembled WGS sequence"/>
</dbReference>
<organism evidence="9 10">
    <name type="scientific">Acipenser ruthenus</name>
    <name type="common">Sterlet sturgeon</name>
    <dbReference type="NCBI Taxonomy" id="7906"/>
    <lineage>
        <taxon>Eukaryota</taxon>
        <taxon>Metazoa</taxon>
        <taxon>Chordata</taxon>
        <taxon>Craniata</taxon>
        <taxon>Vertebrata</taxon>
        <taxon>Euteleostomi</taxon>
        <taxon>Actinopterygii</taxon>
        <taxon>Chondrostei</taxon>
        <taxon>Acipenseriformes</taxon>
        <taxon>Acipenseridae</taxon>
        <taxon>Acipenser</taxon>
    </lineage>
</organism>
<proteinExistence type="predicted"/>